<evidence type="ECO:0000313" key="10">
    <source>
        <dbReference type="EMBL" id="MEU3784506.1"/>
    </source>
</evidence>
<dbReference type="InterPro" id="IPR036259">
    <property type="entry name" value="MFS_trans_sf"/>
</dbReference>
<dbReference type="Pfam" id="PF07690">
    <property type="entry name" value="MFS_1"/>
    <property type="match status" value="1"/>
</dbReference>
<feature type="transmembrane region" description="Helical" evidence="8">
    <location>
        <begin position="133"/>
        <end position="151"/>
    </location>
</feature>
<feature type="transmembrane region" description="Helical" evidence="8">
    <location>
        <begin position="163"/>
        <end position="184"/>
    </location>
</feature>
<dbReference type="CDD" id="cd17321">
    <property type="entry name" value="MFS_MMR_MDR_like"/>
    <property type="match status" value="1"/>
</dbReference>
<evidence type="ECO:0000256" key="3">
    <source>
        <dbReference type="ARBA" id="ARBA00022475"/>
    </source>
</evidence>
<evidence type="ECO:0000256" key="7">
    <source>
        <dbReference type="ARBA" id="ARBA00023251"/>
    </source>
</evidence>
<evidence type="ECO:0000259" key="9">
    <source>
        <dbReference type="PROSITE" id="PS50850"/>
    </source>
</evidence>
<comment type="caution">
    <text evidence="10">The sequence shown here is derived from an EMBL/GenBank/DDBJ whole genome shotgun (WGS) entry which is preliminary data.</text>
</comment>
<protein>
    <submittedName>
        <fullName evidence="10">MFS transporter</fullName>
    </submittedName>
</protein>
<proteinExistence type="predicted"/>
<dbReference type="PRINTS" id="PR01036">
    <property type="entry name" value="TCRTETB"/>
</dbReference>
<gene>
    <name evidence="10" type="ORF">AB0E89_28825</name>
</gene>
<dbReference type="InterPro" id="IPR011701">
    <property type="entry name" value="MFS"/>
</dbReference>
<dbReference type="EMBL" id="JBEZVE010000016">
    <property type="protein sequence ID" value="MEU3784506.1"/>
    <property type="molecule type" value="Genomic_DNA"/>
</dbReference>
<evidence type="ECO:0000256" key="8">
    <source>
        <dbReference type="SAM" id="Phobius"/>
    </source>
</evidence>
<dbReference type="SUPFAM" id="SSF103473">
    <property type="entry name" value="MFS general substrate transporter"/>
    <property type="match status" value="1"/>
</dbReference>
<keyword evidence="11" id="KW-1185">Reference proteome</keyword>
<reference evidence="10 11" key="1">
    <citation type="submission" date="2024-06" db="EMBL/GenBank/DDBJ databases">
        <title>The Natural Products Discovery Center: Release of the First 8490 Sequenced Strains for Exploring Actinobacteria Biosynthetic Diversity.</title>
        <authorList>
            <person name="Kalkreuter E."/>
            <person name="Kautsar S.A."/>
            <person name="Yang D."/>
            <person name="Bader C.D."/>
            <person name="Teijaro C.N."/>
            <person name="Fluegel L."/>
            <person name="Davis C.M."/>
            <person name="Simpson J.R."/>
            <person name="Lauterbach L."/>
            <person name="Steele A.D."/>
            <person name="Gui C."/>
            <person name="Meng S."/>
            <person name="Li G."/>
            <person name="Viehrig K."/>
            <person name="Ye F."/>
            <person name="Su P."/>
            <person name="Kiefer A.F."/>
            <person name="Nichols A."/>
            <person name="Cepeda A.J."/>
            <person name="Yan W."/>
            <person name="Fan B."/>
            <person name="Jiang Y."/>
            <person name="Adhikari A."/>
            <person name="Zheng C.-J."/>
            <person name="Schuster L."/>
            <person name="Cowan T.M."/>
            <person name="Smanski M.J."/>
            <person name="Chevrette M.G."/>
            <person name="De Carvalho L.P.S."/>
            <person name="Shen B."/>
        </authorList>
    </citation>
    <scope>NUCLEOTIDE SEQUENCE [LARGE SCALE GENOMIC DNA]</scope>
    <source>
        <strain evidence="10 11">NPDC033843</strain>
    </source>
</reference>
<feature type="transmembrane region" description="Helical" evidence="8">
    <location>
        <begin position="271"/>
        <end position="288"/>
    </location>
</feature>
<dbReference type="Gene3D" id="1.20.1720.10">
    <property type="entry name" value="Multidrug resistance protein D"/>
    <property type="match status" value="1"/>
</dbReference>
<dbReference type="Gene3D" id="1.20.1250.20">
    <property type="entry name" value="MFS general substrate transporter like domains"/>
    <property type="match status" value="1"/>
</dbReference>
<evidence type="ECO:0000256" key="5">
    <source>
        <dbReference type="ARBA" id="ARBA00022989"/>
    </source>
</evidence>
<dbReference type="Proteomes" id="UP001550739">
    <property type="component" value="Unassembled WGS sequence"/>
</dbReference>
<dbReference type="InterPro" id="IPR020846">
    <property type="entry name" value="MFS_dom"/>
</dbReference>
<dbReference type="PANTHER" id="PTHR42718">
    <property type="entry name" value="MAJOR FACILITATOR SUPERFAMILY MULTIDRUG TRANSPORTER MFSC"/>
    <property type="match status" value="1"/>
</dbReference>
<feature type="domain" description="Major facilitator superfamily (MFS) profile" evidence="9">
    <location>
        <begin position="9"/>
        <end position="465"/>
    </location>
</feature>
<feature type="transmembrane region" description="Helical" evidence="8">
    <location>
        <begin position="45"/>
        <end position="62"/>
    </location>
</feature>
<evidence type="ECO:0000313" key="11">
    <source>
        <dbReference type="Proteomes" id="UP001550739"/>
    </source>
</evidence>
<feature type="transmembrane region" description="Helical" evidence="8">
    <location>
        <begin position="308"/>
        <end position="326"/>
    </location>
</feature>
<evidence type="ECO:0000256" key="4">
    <source>
        <dbReference type="ARBA" id="ARBA00022692"/>
    </source>
</evidence>
<feature type="transmembrane region" description="Helical" evidence="8">
    <location>
        <begin position="232"/>
        <end position="250"/>
    </location>
</feature>
<comment type="subcellular location">
    <subcellularLocation>
        <location evidence="1">Cell membrane</location>
        <topology evidence="1">Multi-pass membrane protein</topology>
    </subcellularLocation>
</comment>
<evidence type="ECO:0000256" key="1">
    <source>
        <dbReference type="ARBA" id="ARBA00004651"/>
    </source>
</evidence>
<organism evidence="10 11">
    <name type="scientific">Streptomyces sp. 900129855</name>
    <dbReference type="NCBI Taxonomy" id="3155129"/>
    <lineage>
        <taxon>Bacteria</taxon>
        <taxon>Bacillati</taxon>
        <taxon>Actinomycetota</taxon>
        <taxon>Actinomycetes</taxon>
        <taxon>Kitasatosporales</taxon>
        <taxon>Streptomycetaceae</taxon>
        <taxon>Streptomyces</taxon>
    </lineage>
</organism>
<dbReference type="PROSITE" id="PS50850">
    <property type="entry name" value="MFS"/>
    <property type="match status" value="1"/>
</dbReference>
<feature type="transmembrane region" description="Helical" evidence="8">
    <location>
        <begin position="437"/>
        <end position="461"/>
    </location>
</feature>
<evidence type="ECO:0000256" key="6">
    <source>
        <dbReference type="ARBA" id="ARBA00023136"/>
    </source>
</evidence>
<keyword evidence="7" id="KW-0046">Antibiotic resistance</keyword>
<feature type="transmembrane region" description="Helical" evidence="8">
    <location>
        <begin position="205"/>
        <end position="226"/>
    </location>
</feature>
<keyword evidence="4 8" id="KW-0812">Transmembrane</keyword>
<feature type="transmembrane region" description="Helical" evidence="8">
    <location>
        <begin position="404"/>
        <end position="425"/>
    </location>
</feature>
<accession>A0ABV2ZPM1</accession>
<keyword evidence="2" id="KW-0813">Transport</keyword>
<keyword evidence="5 8" id="KW-1133">Transmembrane helix</keyword>
<keyword evidence="6 8" id="KW-0472">Membrane</keyword>
<sequence length="483" mass="49692">MSRLRILSVVATVILCTFLTALDNTVVNVALPRMRAELALSESDVKWVATGYPLTLASFLLLGGQLTDTRGRRWTLLTGLTVFTASSAGCAVSATAAMLVCFRCLQGAGAALILPACLALMSHELPRRVRAAGFAATTATLASALALGPVISGVVTQHLGWEWLFVMNVPLGFAGLLVGALAVSASSLPERGSPARSLAGLPSRVIALACVSLAAIVYCLIQGPSYGFTDPLVVISGIAAVTGALTLCCGKKFRGGPELGELFRQRPFKGGLISQLLWGLGVSGVYFYTSQFLQNGLRLSPTEAGLTFTPVASALVLTAPFVTVLARRWGDGRVSAAGLLLVALGLLLVALGSVRGALVGLLPGLASVGVGSALAIPLTTRALESSPRHLSGVAAGLFSATREMSGVFGIALMGAVVTFVQHWTLSAGTSRNAAFLVAYQAGLCIAAALVGAAAPVAVWALRHPREPAREGHGLSKPATDEKV</sequence>
<keyword evidence="3" id="KW-1003">Cell membrane</keyword>
<feature type="transmembrane region" description="Helical" evidence="8">
    <location>
        <begin position="105"/>
        <end position="121"/>
    </location>
</feature>
<dbReference type="RefSeq" id="WP_334579329.1">
    <property type="nucleotide sequence ID" value="NZ_JBEZVE010000016.1"/>
</dbReference>
<name>A0ABV2ZPM1_9ACTN</name>
<feature type="transmembrane region" description="Helical" evidence="8">
    <location>
        <begin position="364"/>
        <end position="383"/>
    </location>
</feature>
<evidence type="ECO:0000256" key="2">
    <source>
        <dbReference type="ARBA" id="ARBA00022448"/>
    </source>
</evidence>
<feature type="transmembrane region" description="Helical" evidence="8">
    <location>
        <begin position="74"/>
        <end position="99"/>
    </location>
</feature>
<feature type="transmembrane region" description="Helical" evidence="8">
    <location>
        <begin position="338"/>
        <end position="358"/>
    </location>
</feature>
<dbReference type="PANTHER" id="PTHR42718:SF46">
    <property type="entry name" value="BLR6921 PROTEIN"/>
    <property type="match status" value="1"/>
</dbReference>